<keyword evidence="1" id="KW-0812">Transmembrane</keyword>
<protein>
    <recommendedName>
        <fullName evidence="3">HTTM domain-containing protein</fullName>
    </recommendedName>
</protein>
<evidence type="ECO:0008006" key="3">
    <source>
        <dbReference type="Google" id="ProtNLM"/>
    </source>
</evidence>
<feature type="transmembrane region" description="Helical" evidence="1">
    <location>
        <begin position="227"/>
        <end position="246"/>
    </location>
</feature>
<keyword evidence="1" id="KW-0472">Membrane</keyword>
<sequence length="295" mass="31995">MPIVRAMTRTLRPTTHATRPALLRLGVGTFSAVHNIRRRAMFRTLHRQDEARWAPVGVARVLRRPLPPRLADAIFDAAQLVNLAATAGIAHRVTGPLNAALQLWTITYRNSWGMVFHNDNTLTMHQMALGLGRSADALSVDALVTQRTLLPNRVGRHYGGIATVMNLATCAVYLISGVAKVRSPKGWAWASGDTLREQIAADAIRKESFGGVPPTLAGELYRSKGQFGLLAIGALVIELGAPLSLFDRRLGALFSAGAWGMHVGIRLIMGIKFSYNTSGVAYLPYLTNVPALSSR</sequence>
<proteinExistence type="predicted"/>
<organism evidence="2">
    <name type="scientific">Gulosibacter sediminis</name>
    <dbReference type="NCBI Taxonomy" id="1729695"/>
    <lineage>
        <taxon>Bacteria</taxon>
        <taxon>Bacillati</taxon>
        <taxon>Actinomycetota</taxon>
        <taxon>Actinomycetes</taxon>
        <taxon>Micrococcales</taxon>
        <taxon>Microbacteriaceae</taxon>
        <taxon>Gulosibacter</taxon>
    </lineage>
</organism>
<name>A0ABY4MX20_9MICO</name>
<evidence type="ECO:0000256" key="1">
    <source>
        <dbReference type="SAM" id="Phobius"/>
    </source>
</evidence>
<keyword evidence="1" id="KW-1133">Transmembrane helix</keyword>
<dbReference type="EMBL" id="CP097160">
    <property type="protein sequence ID" value="UQN14973.1"/>
    <property type="molecule type" value="Genomic_DNA"/>
</dbReference>
<accession>A0ABY4MX20</accession>
<evidence type="ECO:0000313" key="2">
    <source>
        <dbReference type="EMBL" id="UQN14973.1"/>
    </source>
</evidence>
<reference evidence="2" key="1">
    <citation type="submission" date="2022-05" db="EMBL/GenBank/DDBJ databases">
        <title>Complete genome sequence of toluene-degrading Gulosibacter sediminis strain ACHW.36C.</title>
        <authorList>
            <person name="Wai A.C."/>
            <person name="Lai G.K."/>
            <person name="Griffin S.D."/>
            <person name="Leung F.C."/>
        </authorList>
    </citation>
    <scope>NUCLEOTIDE SEQUENCE [LARGE SCALE GENOMIC DNA]</scope>
    <source>
        <strain evidence="2">ACHW.36C</strain>
    </source>
</reference>
<gene>
    <name evidence="2" type="ORF">M3M28_00455</name>
</gene>